<evidence type="ECO:0000313" key="3">
    <source>
        <dbReference type="EMBL" id="KAK9146998.1"/>
    </source>
</evidence>
<gene>
    <name evidence="3" type="ORF">Sjap_006901</name>
</gene>
<dbReference type="SUPFAM" id="SSF55961">
    <property type="entry name" value="Bet v1-like"/>
    <property type="match status" value="1"/>
</dbReference>
<dbReference type="InterPro" id="IPR050279">
    <property type="entry name" value="Plant_def-hormone_signal"/>
</dbReference>
<evidence type="ECO:0000259" key="2">
    <source>
        <dbReference type="Pfam" id="PF00407"/>
    </source>
</evidence>
<dbReference type="GO" id="GO:0010427">
    <property type="term" value="F:abscisic acid binding"/>
    <property type="evidence" value="ECO:0007669"/>
    <property type="project" value="InterPro"/>
</dbReference>
<dbReference type="GO" id="GO:0038023">
    <property type="term" value="F:signaling receptor activity"/>
    <property type="evidence" value="ECO:0007669"/>
    <property type="project" value="InterPro"/>
</dbReference>
<dbReference type="InterPro" id="IPR000916">
    <property type="entry name" value="Bet_v_I/MLP"/>
</dbReference>
<dbReference type="InterPro" id="IPR023393">
    <property type="entry name" value="START-like_dom_sf"/>
</dbReference>
<sequence length="158" mass="17345">MMVEGTYAQEFKSSIAPSRLWKAGVLDVHVLAPKIASKFIENVEVEGDGGVGTIKTFNFTAVVPRLRNVKNRVDVLDNENLVYKYTLVEGRLNFKSNTHQIKIEGSEDGGSVFKFSGEYISIGDEEAAEADAKACKEGHLNMFKGVEAYLLDNPNANA</sequence>
<dbReference type="PRINTS" id="PR00634">
    <property type="entry name" value="BETALLERGEN"/>
</dbReference>
<dbReference type="GO" id="GO:0005634">
    <property type="term" value="C:nucleus"/>
    <property type="evidence" value="ECO:0007669"/>
    <property type="project" value="TreeGrafter"/>
</dbReference>
<dbReference type="PANTHER" id="PTHR31213">
    <property type="entry name" value="OS08G0374000 PROTEIN-RELATED"/>
    <property type="match status" value="1"/>
</dbReference>
<evidence type="ECO:0000256" key="1">
    <source>
        <dbReference type="ARBA" id="ARBA00009744"/>
    </source>
</evidence>
<dbReference type="Pfam" id="PF00407">
    <property type="entry name" value="Bet_v_1"/>
    <property type="match status" value="1"/>
</dbReference>
<dbReference type="GO" id="GO:0006952">
    <property type="term" value="P:defense response"/>
    <property type="evidence" value="ECO:0007669"/>
    <property type="project" value="InterPro"/>
</dbReference>
<dbReference type="InterPro" id="IPR024949">
    <property type="entry name" value="Bet_v_I_allergen"/>
</dbReference>
<dbReference type="CDD" id="cd07816">
    <property type="entry name" value="Bet_v1-like"/>
    <property type="match status" value="1"/>
</dbReference>
<dbReference type="AlphaFoldDB" id="A0AAP0K6Q2"/>
<name>A0AAP0K6Q2_9MAGN</name>
<feature type="domain" description="Bet v I/Major latex protein" evidence="2">
    <location>
        <begin position="2"/>
        <end position="152"/>
    </location>
</feature>
<dbReference type="FunFam" id="3.30.530.20:FF:000007">
    <property type="entry name" value="Major pollen allergen Bet v 1-A"/>
    <property type="match status" value="1"/>
</dbReference>
<keyword evidence="4" id="KW-1185">Reference proteome</keyword>
<dbReference type="GO" id="GO:0005737">
    <property type="term" value="C:cytoplasm"/>
    <property type="evidence" value="ECO:0007669"/>
    <property type="project" value="TreeGrafter"/>
</dbReference>
<protein>
    <recommendedName>
        <fullName evidence="2">Bet v I/Major latex protein domain-containing protein</fullName>
    </recommendedName>
</protein>
<dbReference type="PANTHER" id="PTHR31213:SF201">
    <property type="entry name" value="OS03G0300400 PROTEIN"/>
    <property type="match status" value="1"/>
</dbReference>
<dbReference type="EMBL" id="JBBNAE010000002">
    <property type="protein sequence ID" value="KAK9146998.1"/>
    <property type="molecule type" value="Genomic_DNA"/>
</dbReference>
<comment type="caution">
    <text evidence="3">The sequence shown here is derived from an EMBL/GenBank/DDBJ whole genome shotgun (WGS) entry which is preliminary data.</text>
</comment>
<evidence type="ECO:0000313" key="4">
    <source>
        <dbReference type="Proteomes" id="UP001417504"/>
    </source>
</evidence>
<proteinExistence type="inferred from homology"/>
<comment type="similarity">
    <text evidence="1">Belongs to the BetVI family.</text>
</comment>
<reference evidence="3 4" key="1">
    <citation type="submission" date="2024-01" db="EMBL/GenBank/DDBJ databases">
        <title>Genome assemblies of Stephania.</title>
        <authorList>
            <person name="Yang L."/>
        </authorList>
    </citation>
    <scope>NUCLEOTIDE SEQUENCE [LARGE SCALE GENOMIC DNA]</scope>
    <source>
        <strain evidence="3">QJT</strain>
        <tissue evidence="3">Leaf</tissue>
    </source>
</reference>
<dbReference type="Gene3D" id="3.30.530.20">
    <property type="match status" value="1"/>
</dbReference>
<organism evidence="3 4">
    <name type="scientific">Stephania japonica</name>
    <dbReference type="NCBI Taxonomy" id="461633"/>
    <lineage>
        <taxon>Eukaryota</taxon>
        <taxon>Viridiplantae</taxon>
        <taxon>Streptophyta</taxon>
        <taxon>Embryophyta</taxon>
        <taxon>Tracheophyta</taxon>
        <taxon>Spermatophyta</taxon>
        <taxon>Magnoliopsida</taxon>
        <taxon>Ranunculales</taxon>
        <taxon>Menispermaceae</taxon>
        <taxon>Menispermoideae</taxon>
        <taxon>Cissampelideae</taxon>
        <taxon>Stephania</taxon>
    </lineage>
</organism>
<dbReference type="GO" id="GO:0004864">
    <property type="term" value="F:protein phosphatase inhibitor activity"/>
    <property type="evidence" value="ECO:0007669"/>
    <property type="project" value="InterPro"/>
</dbReference>
<accession>A0AAP0K6Q2</accession>
<dbReference type="GO" id="GO:0009738">
    <property type="term" value="P:abscisic acid-activated signaling pathway"/>
    <property type="evidence" value="ECO:0007669"/>
    <property type="project" value="InterPro"/>
</dbReference>
<dbReference type="Proteomes" id="UP001417504">
    <property type="component" value="Unassembled WGS sequence"/>
</dbReference>